<dbReference type="EMBL" id="VYXP01000006">
    <property type="protein sequence ID" value="KAA9130841.1"/>
    <property type="molecule type" value="Genomic_DNA"/>
</dbReference>
<dbReference type="GO" id="GO:0016746">
    <property type="term" value="F:acyltransferase activity"/>
    <property type="evidence" value="ECO:0007669"/>
    <property type="project" value="UniProtKB-KW"/>
</dbReference>
<gene>
    <name evidence="10" type="ORF">F3N42_10780</name>
</gene>
<evidence type="ECO:0000313" key="11">
    <source>
        <dbReference type="Proteomes" id="UP000325372"/>
    </source>
</evidence>
<dbReference type="InterPro" id="IPR002123">
    <property type="entry name" value="Plipid/glycerol_acylTrfase"/>
</dbReference>
<keyword evidence="3 8" id="KW-0812">Transmembrane</keyword>
<accession>A0A5N0T7U3</accession>
<proteinExistence type="predicted"/>
<evidence type="ECO:0000313" key="10">
    <source>
        <dbReference type="EMBL" id="KAA9130841.1"/>
    </source>
</evidence>
<evidence type="ECO:0000256" key="5">
    <source>
        <dbReference type="ARBA" id="ARBA00023098"/>
    </source>
</evidence>
<dbReference type="PANTHER" id="PTHR23063:SF52">
    <property type="entry name" value="LYSOPHOSPHATIDYLCHOLINE ACYLTRANSFERASE"/>
    <property type="match status" value="1"/>
</dbReference>
<comment type="caution">
    <text evidence="10">The sequence shown here is derived from an EMBL/GenBank/DDBJ whole genome shotgun (WGS) entry which is preliminary data.</text>
</comment>
<evidence type="ECO:0000256" key="4">
    <source>
        <dbReference type="ARBA" id="ARBA00022989"/>
    </source>
</evidence>
<organism evidence="10 11">
    <name type="scientific">Marinihelvus fidelis</name>
    <dbReference type="NCBI Taxonomy" id="2613842"/>
    <lineage>
        <taxon>Bacteria</taxon>
        <taxon>Pseudomonadati</taxon>
        <taxon>Pseudomonadota</taxon>
        <taxon>Gammaproteobacteria</taxon>
        <taxon>Chromatiales</taxon>
        <taxon>Wenzhouxiangellaceae</taxon>
        <taxon>Marinihelvus</taxon>
    </lineage>
</organism>
<evidence type="ECO:0000256" key="1">
    <source>
        <dbReference type="ARBA" id="ARBA00004370"/>
    </source>
</evidence>
<evidence type="ECO:0000256" key="2">
    <source>
        <dbReference type="ARBA" id="ARBA00022679"/>
    </source>
</evidence>
<name>A0A5N0T7U3_9GAMM</name>
<evidence type="ECO:0000259" key="9">
    <source>
        <dbReference type="SMART" id="SM00563"/>
    </source>
</evidence>
<protein>
    <submittedName>
        <fullName evidence="10">1-acyl-sn-glycerol-3-phosphate acyltransferase</fullName>
    </submittedName>
</protein>
<feature type="domain" description="Phospholipid/glycerol acyltransferase" evidence="9">
    <location>
        <begin position="78"/>
        <end position="190"/>
    </location>
</feature>
<sequence length="261" mass="28460">MWTDALTPVRWVYRSVLLILLCLVGLLPTVVLQGRFGQARLWRGRSLAEHSLMAFSGGVCRVFGLRPRVHGKPLPGPVLITANHIAWLDIELLHSAGAMSFVGKAEIARWPLLGFLAARGGTIFHRRGSHDSAAGVAGVMTAKLAEGSRVAVFPEGGILPGEDIKRFHARLFKVPVEAGCPIQPVMIRYVRDGRRDPGTTFLPGENLVVNSIRLMGRPACDAELWFLPPYTVEDRSRRELAAVAEQAITAAYEQPIGTDGV</sequence>
<evidence type="ECO:0000256" key="8">
    <source>
        <dbReference type="SAM" id="Phobius"/>
    </source>
</evidence>
<evidence type="ECO:0000256" key="6">
    <source>
        <dbReference type="ARBA" id="ARBA00023136"/>
    </source>
</evidence>
<dbReference type="Proteomes" id="UP000325372">
    <property type="component" value="Unassembled WGS sequence"/>
</dbReference>
<keyword evidence="11" id="KW-1185">Reference proteome</keyword>
<dbReference type="SUPFAM" id="SSF69593">
    <property type="entry name" value="Glycerol-3-phosphate (1)-acyltransferase"/>
    <property type="match status" value="1"/>
</dbReference>
<keyword evidence="2 10" id="KW-0808">Transferase</keyword>
<dbReference type="Pfam" id="PF01553">
    <property type="entry name" value="Acyltransferase"/>
    <property type="match status" value="1"/>
</dbReference>
<comment type="subcellular location">
    <subcellularLocation>
        <location evidence="1">Membrane</location>
    </subcellularLocation>
</comment>
<keyword evidence="4 8" id="KW-1133">Transmembrane helix</keyword>
<dbReference type="SMART" id="SM00563">
    <property type="entry name" value="PlsC"/>
    <property type="match status" value="1"/>
</dbReference>
<dbReference type="PANTHER" id="PTHR23063">
    <property type="entry name" value="PHOSPHOLIPID ACYLTRANSFERASE"/>
    <property type="match status" value="1"/>
</dbReference>
<dbReference type="AlphaFoldDB" id="A0A5N0T7U3"/>
<dbReference type="GO" id="GO:0016020">
    <property type="term" value="C:membrane"/>
    <property type="evidence" value="ECO:0007669"/>
    <property type="project" value="UniProtKB-SubCell"/>
</dbReference>
<keyword evidence="7 10" id="KW-0012">Acyltransferase</keyword>
<feature type="transmembrane region" description="Helical" evidence="8">
    <location>
        <begin position="12"/>
        <end position="32"/>
    </location>
</feature>
<reference evidence="10 11" key="1">
    <citation type="submission" date="2019-09" db="EMBL/GenBank/DDBJ databases">
        <title>Wenzhouxiangella sp. Genome sequencing and assembly.</title>
        <authorList>
            <person name="Zhang R."/>
        </authorList>
    </citation>
    <scope>NUCLEOTIDE SEQUENCE [LARGE SCALE GENOMIC DNA]</scope>
    <source>
        <strain evidence="10 11">W260</strain>
    </source>
</reference>
<keyword evidence="5" id="KW-0443">Lipid metabolism</keyword>
<evidence type="ECO:0000256" key="7">
    <source>
        <dbReference type="ARBA" id="ARBA00023315"/>
    </source>
</evidence>
<dbReference type="CDD" id="cd07989">
    <property type="entry name" value="LPLAT_AGPAT-like"/>
    <property type="match status" value="1"/>
</dbReference>
<evidence type="ECO:0000256" key="3">
    <source>
        <dbReference type="ARBA" id="ARBA00022692"/>
    </source>
</evidence>
<keyword evidence="6 8" id="KW-0472">Membrane</keyword>
<dbReference type="GO" id="GO:0006629">
    <property type="term" value="P:lipid metabolic process"/>
    <property type="evidence" value="ECO:0007669"/>
    <property type="project" value="UniProtKB-KW"/>
</dbReference>